<dbReference type="EMBL" id="JPKZ01002285">
    <property type="protein sequence ID" value="KHN77442.1"/>
    <property type="molecule type" value="Genomic_DNA"/>
</dbReference>
<gene>
    <name evidence="2" type="primary">snap25a</name>
    <name evidence="2" type="ORF">Tcan_07284</name>
</gene>
<name>A0A0B2V7K2_TOXCA</name>
<evidence type="ECO:0000313" key="3">
    <source>
        <dbReference type="Proteomes" id="UP000031036"/>
    </source>
</evidence>
<dbReference type="AlphaFoldDB" id="A0A0B2V7K2"/>
<dbReference type="OrthoDB" id="19261at2759"/>
<dbReference type="Gene3D" id="1.20.5.110">
    <property type="match status" value="1"/>
</dbReference>
<organism evidence="2 3">
    <name type="scientific">Toxocara canis</name>
    <name type="common">Canine roundworm</name>
    <dbReference type="NCBI Taxonomy" id="6265"/>
    <lineage>
        <taxon>Eukaryota</taxon>
        <taxon>Metazoa</taxon>
        <taxon>Ecdysozoa</taxon>
        <taxon>Nematoda</taxon>
        <taxon>Chromadorea</taxon>
        <taxon>Rhabditida</taxon>
        <taxon>Spirurina</taxon>
        <taxon>Ascaridomorpha</taxon>
        <taxon>Ascaridoidea</taxon>
        <taxon>Toxocaridae</taxon>
        <taxon>Toxocara</taxon>
    </lineage>
</organism>
<dbReference type="PANTHER" id="PTHR19305">
    <property type="entry name" value="SYNAPTOSOMAL ASSOCIATED PROTEIN"/>
    <property type="match status" value="1"/>
</dbReference>
<proteinExistence type="predicted"/>
<dbReference type="GO" id="GO:0005484">
    <property type="term" value="F:SNAP receptor activity"/>
    <property type="evidence" value="ECO:0007669"/>
    <property type="project" value="TreeGrafter"/>
</dbReference>
<dbReference type="GO" id="GO:0031629">
    <property type="term" value="P:synaptic vesicle fusion to presynaptic active zone membrane"/>
    <property type="evidence" value="ECO:0007669"/>
    <property type="project" value="TreeGrafter"/>
</dbReference>
<sequence>ANEFGVQSLMHLEEQDEKLCYVEAAISNVDEEMVNVKKDIRQMKLFCGVFRSPTDFCSDHCHRCRCRSASDSQPDEDALSWMPFYKTSTTAVKEQPRVLLRTKREYALESDYLPRLLNDAKEEEMDSNLKSVDAFLENLRDIAVDMNSELSLQETKMDKIKQLVSDIYRPI</sequence>
<evidence type="ECO:0000313" key="2">
    <source>
        <dbReference type="EMBL" id="KHN77442.1"/>
    </source>
</evidence>
<dbReference type="InterPro" id="IPR000727">
    <property type="entry name" value="T_SNARE_dom"/>
</dbReference>
<dbReference type="SUPFAM" id="SSF58038">
    <property type="entry name" value="SNARE fusion complex"/>
    <property type="match status" value="1"/>
</dbReference>
<feature type="non-terminal residue" evidence="2">
    <location>
        <position position="1"/>
    </location>
</feature>
<evidence type="ECO:0000259" key="1">
    <source>
        <dbReference type="PROSITE" id="PS50192"/>
    </source>
</evidence>
<dbReference type="PROSITE" id="PS50192">
    <property type="entry name" value="T_SNARE"/>
    <property type="match status" value="1"/>
</dbReference>
<dbReference type="Proteomes" id="UP000031036">
    <property type="component" value="Unassembled WGS sequence"/>
</dbReference>
<dbReference type="PANTHER" id="PTHR19305:SF10">
    <property type="entry name" value="T-SNARE PROTEIN AEX-4"/>
    <property type="match status" value="1"/>
</dbReference>
<dbReference type="GO" id="GO:0098793">
    <property type="term" value="C:presynapse"/>
    <property type="evidence" value="ECO:0007669"/>
    <property type="project" value="GOC"/>
</dbReference>
<dbReference type="GO" id="GO:0016082">
    <property type="term" value="P:synaptic vesicle priming"/>
    <property type="evidence" value="ECO:0007669"/>
    <property type="project" value="TreeGrafter"/>
</dbReference>
<dbReference type="GO" id="GO:0005886">
    <property type="term" value="C:plasma membrane"/>
    <property type="evidence" value="ECO:0007669"/>
    <property type="project" value="TreeGrafter"/>
</dbReference>
<dbReference type="GO" id="GO:0031201">
    <property type="term" value="C:SNARE complex"/>
    <property type="evidence" value="ECO:0007669"/>
    <property type="project" value="TreeGrafter"/>
</dbReference>
<protein>
    <submittedName>
        <fullName evidence="2">Synaptosomal-associated protein 25-A</fullName>
    </submittedName>
</protein>
<accession>A0A0B2V7K2</accession>
<feature type="domain" description="T-SNARE coiled-coil homology" evidence="1">
    <location>
        <begin position="119"/>
        <end position="171"/>
    </location>
</feature>
<reference evidence="2 3" key="1">
    <citation type="submission" date="2014-11" db="EMBL/GenBank/DDBJ databases">
        <title>Genetic blueprint of the zoonotic pathogen Toxocara canis.</title>
        <authorList>
            <person name="Zhu X.-Q."/>
            <person name="Korhonen P.K."/>
            <person name="Cai H."/>
            <person name="Young N.D."/>
            <person name="Nejsum P."/>
            <person name="von Samson-Himmelstjerna G."/>
            <person name="Boag P.R."/>
            <person name="Tan P."/>
            <person name="Li Q."/>
            <person name="Min J."/>
            <person name="Yang Y."/>
            <person name="Wang X."/>
            <person name="Fang X."/>
            <person name="Hall R.S."/>
            <person name="Hofmann A."/>
            <person name="Sternberg P.W."/>
            <person name="Jex A.R."/>
            <person name="Gasser R.B."/>
        </authorList>
    </citation>
    <scope>NUCLEOTIDE SEQUENCE [LARGE SCALE GENOMIC DNA]</scope>
    <source>
        <strain evidence="2">PN_DK_2014</strain>
    </source>
</reference>
<keyword evidence="3" id="KW-1185">Reference proteome</keyword>
<dbReference type="STRING" id="6265.A0A0B2V7K2"/>
<comment type="caution">
    <text evidence="2">The sequence shown here is derived from an EMBL/GenBank/DDBJ whole genome shotgun (WGS) entry which is preliminary data.</text>
</comment>
<dbReference type="GO" id="GO:0019905">
    <property type="term" value="F:syntaxin binding"/>
    <property type="evidence" value="ECO:0007669"/>
    <property type="project" value="TreeGrafter"/>
</dbReference>